<dbReference type="GO" id="GO:0003677">
    <property type="term" value="F:DNA binding"/>
    <property type="evidence" value="ECO:0007669"/>
    <property type="project" value="UniProtKB-KW"/>
</dbReference>
<evidence type="ECO:0000256" key="1">
    <source>
        <dbReference type="ARBA" id="ARBA00023015"/>
    </source>
</evidence>
<dbReference type="PROSITE" id="PS51078">
    <property type="entry name" value="ICLR_ED"/>
    <property type="match status" value="1"/>
</dbReference>
<dbReference type="InterPro" id="IPR036388">
    <property type="entry name" value="WH-like_DNA-bd_sf"/>
</dbReference>
<proteinExistence type="predicted"/>
<evidence type="ECO:0000259" key="5">
    <source>
        <dbReference type="PROSITE" id="PS51077"/>
    </source>
</evidence>
<dbReference type="EMBL" id="FTOU01000002">
    <property type="protein sequence ID" value="SIS63642.1"/>
    <property type="molecule type" value="Genomic_DNA"/>
</dbReference>
<dbReference type="InterPro" id="IPR050707">
    <property type="entry name" value="HTH_MetabolicPath_Reg"/>
</dbReference>
<keyword evidence="1" id="KW-0805">Transcription regulation</keyword>
<dbReference type="SUPFAM" id="SSF55781">
    <property type="entry name" value="GAF domain-like"/>
    <property type="match status" value="1"/>
</dbReference>
<evidence type="ECO:0000256" key="4">
    <source>
        <dbReference type="SAM" id="MobiDB-lite"/>
    </source>
</evidence>
<dbReference type="PANTHER" id="PTHR30136">
    <property type="entry name" value="HELIX-TURN-HELIX TRANSCRIPTIONAL REGULATOR, ICLR FAMILY"/>
    <property type="match status" value="1"/>
</dbReference>
<evidence type="ECO:0000313" key="8">
    <source>
        <dbReference type="Proteomes" id="UP000186216"/>
    </source>
</evidence>
<dbReference type="PANTHER" id="PTHR30136:SF33">
    <property type="entry name" value="TRANSCRIPTIONAL REGULATORY PROTEIN"/>
    <property type="match status" value="1"/>
</dbReference>
<feature type="region of interest" description="Disordered" evidence="4">
    <location>
        <begin position="1"/>
        <end position="21"/>
    </location>
</feature>
<name>A0AA45W213_9RHOB</name>
<feature type="domain" description="IclR-ED" evidence="6">
    <location>
        <begin position="88"/>
        <end position="273"/>
    </location>
</feature>
<protein>
    <submittedName>
        <fullName evidence="7">Transcriptional regulator, IclR family</fullName>
    </submittedName>
</protein>
<dbReference type="InterPro" id="IPR029016">
    <property type="entry name" value="GAF-like_dom_sf"/>
</dbReference>
<dbReference type="PROSITE" id="PS51077">
    <property type="entry name" value="HTH_ICLR"/>
    <property type="match status" value="1"/>
</dbReference>
<evidence type="ECO:0000259" key="6">
    <source>
        <dbReference type="PROSITE" id="PS51078"/>
    </source>
</evidence>
<evidence type="ECO:0000256" key="2">
    <source>
        <dbReference type="ARBA" id="ARBA00023125"/>
    </source>
</evidence>
<dbReference type="AlphaFoldDB" id="A0AA45W213"/>
<dbReference type="Gene3D" id="3.30.450.40">
    <property type="match status" value="1"/>
</dbReference>
<dbReference type="GO" id="GO:0003700">
    <property type="term" value="F:DNA-binding transcription factor activity"/>
    <property type="evidence" value="ECO:0007669"/>
    <property type="project" value="TreeGrafter"/>
</dbReference>
<dbReference type="Gene3D" id="1.10.10.10">
    <property type="entry name" value="Winged helix-like DNA-binding domain superfamily/Winged helix DNA-binding domain"/>
    <property type="match status" value="1"/>
</dbReference>
<sequence>MMLKDRMTQETEQPEETETGDRQFVSALARGLDILGCFRTDDRFLSNHEISRRTGLAKPTISRLTYTLTKTGHLLRDNDSGEYRLGAKVLQLGFGVLAATSISDRVAAELGALSKGPNPYVTAALAERSGIRAVYLAVRRSHQAVSLSIGVGARLPVFYSGIGRAIIAGLSEEERAEVLAMGIREFPDQEERMEQSIRDAVSDYETYGYCTSFGAWKPEINAIAAPLRSLDGTTVYGVNVGGPSFLISPKELHKEYGPALLETVRKLGGIPAG</sequence>
<dbReference type="InterPro" id="IPR014757">
    <property type="entry name" value="Tscrpt_reg_IclR_C"/>
</dbReference>
<feature type="domain" description="HTH iclR-type" evidence="5">
    <location>
        <begin position="25"/>
        <end position="87"/>
    </location>
</feature>
<gene>
    <name evidence="7" type="ORF">SAMN05421772_102159</name>
</gene>
<dbReference type="SMART" id="SM00346">
    <property type="entry name" value="HTH_ICLR"/>
    <property type="match status" value="1"/>
</dbReference>
<organism evidence="7 8">
    <name type="scientific">Paracoccus saliphilus</name>
    <dbReference type="NCBI Taxonomy" id="405559"/>
    <lineage>
        <taxon>Bacteria</taxon>
        <taxon>Pseudomonadati</taxon>
        <taxon>Pseudomonadota</taxon>
        <taxon>Alphaproteobacteria</taxon>
        <taxon>Rhodobacterales</taxon>
        <taxon>Paracoccaceae</taxon>
        <taxon>Paracoccus</taxon>
    </lineage>
</organism>
<keyword evidence="3" id="KW-0804">Transcription</keyword>
<dbReference type="Pfam" id="PF01614">
    <property type="entry name" value="IclR_C"/>
    <property type="match status" value="1"/>
</dbReference>
<comment type="caution">
    <text evidence="7">The sequence shown here is derived from an EMBL/GenBank/DDBJ whole genome shotgun (WGS) entry which is preliminary data.</text>
</comment>
<accession>A0AA45W213</accession>
<dbReference type="GO" id="GO:0045892">
    <property type="term" value="P:negative regulation of DNA-templated transcription"/>
    <property type="evidence" value="ECO:0007669"/>
    <property type="project" value="TreeGrafter"/>
</dbReference>
<dbReference type="Pfam" id="PF09339">
    <property type="entry name" value="HTH_IclR"/>
    <property type="match status" value="1"/>
</dbReference>
<reference evidence="7 8" key="1">
    <citation type="submission" date="2017-01" db="EMBL/GenBank/DDBJ databases">
        <authorList>
            <person name="Varghese N."/>
            <person name="Submissions S."/>
        </authorList>
    </citation>
    <scope>NUCLEOTIDE SEQUENCE [LARGE SCALE GENOMIC DNA]</scope>
    <source>
        <strain evidence="7 8">DSM 18447</strain>
    </source>
</reference>
<dbReference type="SUPFAM" id="SSF46785">
    <property type="entry name" value="Winged helix' DNA-binding domain"/>
    <property type="match status" value="1"/>
</dbReference>
<dbReference type="InterPro" id="IPR036390">
    <property type="entry name" value="WH_DNA-bd_sf"/>
</dbReference>
<dbReference type="InterPro" id="IPR005471">
    <property type="entry name" value="Tscrpt_reg_IclR_N"/>
</dbReference>
<dbReference type="Proteomes" id="UP000186216">
    <property type="component" value="Unassembled WGS sequence"/>
</dbReference>
<evidence type="ECO:0000256" key="3">
    <source>
        <dbReference type="ARBA" id="ARBA00023163"/>
    </source>
</evidence>
<keyword evidence="2" id="KW-0238">DNA-binding</keyword>
<evidence type="ECO:0000313" key="7">
    <source>
        <dbReference type="EMBL" id="SIS63642.1"/>
    </source>
</evidence>